<reference evidence="12" key="1">
    <citation type="submission" date="2015-07" db="EMBL/GenBank/DDBJ databases">
        <title>MeaNS - Measles Nucleotide Surveillance Program.</title>
        <authorList>
            <person name="Tran T."/>
            <person name="Druce J."/>
        </authorList>
    </citation>
    <scope>NUCLEOTIDE SEQUENCE</scope>
    <source>
        <strain evidence="12">UCB-OBI-ISO-001</strain>
        <tissue evidence="12">Gonad</tissue>
    </source>
</reference>
<evidence type="ECO:0000256" key="6">
    <source>
        <dbReference type="ARBA" id="ARBA00022824"/>
    </source>
</evidence>
<dbReference type="PANTHER" id="PTHR12317:SF79">
    <property type="entry name" value="ACYLTRANSFERASE"/>
    <property type="match status" value="1"/>
</dbReference>
<evidence type="ECO:0000256" key="3">
    <source>
        <dbReference type="ARBA" id="ARBA00022516"/>
    </source>
</evidence>
<dbReference type="OrthoDB" id="264532at2759"/>
<evidence type="ECO:0000256" key="8">
    <source>
        <dbReference type="ARBA" id="ARBA00023098"/>
    </source>
</evidence>
<dbReference type="STRING" id="37653.A0A0L8IH09"/>
<proteinExistence type="inferred from homology"/>
<evidence type="ECO:0000256" key="1">
    <source>
        <dbReference type="ARBA" id="ARBA00004477"/>
    </source>
</evidence>
<organism evidence="12">
    <name type="scientific">Octopus bimaculoides</name>
    <name type="common">California two-spotted octopus</name>
    <dbReference type="NCBI Taxonomy" id="37653"/>
    <lineage>
        <taxon>Eukaryota</taxon>
        <taxon>Metazoa</taxon>
        <taxon>Spiralia</taxon>
        <taxon>Lophotrochozoa</taxon>
        <taxon>Mollusca</taxon>
        <taxon>Cephalopoda</taxon>
        <taxon>Coleoidea</taxon>
        <taxon>Octopodiformes</taxon>
        <taxon>Octopoda</taxon>
        <taxon>Incirrata</taxon>
        <taxon>Octopodidae</taxon>
        <taxon>Octopus</taxon>
    </lineage>
</organism>
<evidence type="ECO:0000256" key="11">
    <source>
        <dbReference type="SAM" id="Phobius"/>
    </source>
</evidence>
<name>A0A0L8IH09_OCTBM</name>
<dbReference type="AlphaFoldDB" id="A0A0L8IH09"/>
<keyword evidence="4" id="KW-0808">Transferase</keyword>
<keyword evidence="3" id="KW-0444">Lipid biosynthesis</keyword>
<evidence type="ECO:0000256" key="2">
    <source>
        <dbReference type="ARBA" id="ARBA00005420"/>
    </source>
</evidence>
<evidence type="ECO:0000256" key="10">
    <source>
        <dbReference type="ARBA" id="ARBA00023315"/>
    </source>
</evidence>
<comment type="similarity">
    <text evidence="2">Belongs to the diacylglycerol acyltransferase family.</text>
</comment>
<dbReference type="EMBL" id="KQ415746">
    <property type="protein sequence ID" value="KOG00755.1"/>
    <property type="molecule type" value="Genomic_DNA"/>
</dbReference>
<evidence type="ECO:0000256" key="7">
    <source>
        <dbReference type="ARBA" id="ARBA00022989"/>
    </source>
</evidence>
<comment type="subcellular location">
    <subcellularLocation>
        <location evidence="1">Endoplasmic reticulum membrane</location>
        <topology evidence="1">Multi-pass membrane protein</topology>
    </subcellularLocation>
</comment>
<dbReference type="Pfam" id="PF03982">
    <property type="entry name" value="DAGAT"/>
    <property type="match status" value="1"/>
</dbReference>
<keyword evidence="7 11" id="KW-1133">Transmembrane helix</keyword>
<protein>
    <recommendedName>
        <fullName evidence="13">Acyltransferase</fullName>
    </recommendedName>
</protein>
<keyword evidence="6" id="KW-0256">Endoplasmic reticulum</keyword>
<keyword evidence="8" id="KW-0443">Lipid metabolism</keyword>
<evidence type="ECO:0000313" key="12">
    <source>
        <dbReference type="EMBL" id="KOG00755.1"/>
    </source>
</evidence>
<evidence type="ECO:0000256" key="9">
    <source>
        <dbReference type="ARBA" id="ARBA00023136"/>
    </source>
</evidence>
<dbReference type="PANTHER" id="PTHR12317">
    <property type="entry name" value="DIACYLGLYCEROL O-ACYLTRANSFERASE"/>
    <property type="match status" value="1"/>
</dbReference>
<dbReference type="InterPro" id="IPR007130">
    <property type="entry name" value="DAGAT"/>
</dbReference>
<dbReference type="GO" id="GO:0019432">
    <property type="term" value="P:triglyceride biosynthetic process"/>
    <property type="evidence" value="ECO:0007669"/>
    <property type="project" value="TreeGrafter"/>
</dbReference>
<keyword evidence="10" id="KW-0012">Acyltransferase</keyword>
<keyword evidence="5 11" id="KW-0812">Transmembrane</keyword>
<accession>A0A0L8IH09</accession>
<dbReference type="GO" id="GO:0004144">
    <property type="term" value="F:diacylglycerol O-acyltransferase activity"/>
    <property type="evidence" value="ECO:0007669"/>
    <property type="project" value="TreeGrafter"/>
</dbReference>
<evidence type="ECO:0000256" key="4">
    <source>
        <dbReference type="ARBA" id="ARBA00022679"/>
    </source>
</evidence>
<feature type="transmembrane region" description="Helical" evidence="11">
    <location>
        <begin position="20"/>
        <end position="45"/>
    </location>
</feature>
<evidence type="ECO:0000256" key="5">
    <source>
        <dbReference type="ARBA" id="ARBA00022692"/>
    </source>
</evidence>
<gene>
    <name evidence="12" type="ORF">OCBIM_22035041mg</name>
</gene>
<evidence type="ECO:0008006" key="13">
    <source>
        <dbReference type="Google" id="ProtNLM"/>
    </source>
</evidence>
<sequence length="195" mass="22466">MNILGSVFAPIPFERRIQTAFVFLWTLGFICLGFGSLAIFIYLLFTKYYFILLAYLIWYIYDINTCEQGGRCLLWQLNNPIWKYFADYFPINLIKTAELDPSKNYIVGYHPRTILLVISAGAFANFATNATGFNQMFPNMHQYLCILIGQFRFPFYRDHLMTTGLRKQSLVSNEGKVRISGLVTPLAKATGYDLT</sequence>
<dbReference type="GO" id="GO:0005789">
    <property type="term" value="C:endoplasmic reticulum membrane"/>
    <property type="evidence" value="ECO:0007669"/>
    <property type="project" value="UniProtKB-SubCell"/>
</dbReference>
<keyword evidence="9 11" id="KW-0472">Membrane</keyword>